<dbReference type="GO" id="GO:0005886">
    <property type="term" value="C:plasma membrane"/>
    <property type="evidence" value="ECO:0007669"/>
    <property type="project" value="UniProtKB-SubCell"/>
</dbReference>
<keyword evidence="10" id="KW-1185">Reference proteome</keyword>
<evidence type="ECO:0000256" key="6">
    <source>
        <dbReference type="ARBA" id="ARBA00023136"/>
    </source>
</evidence>
<organism evidence="9 10">
    <name type="scientific">Neobacillus massiliamazoniensis</name>
    <dbReference type="NCBI Taxonomy" id="1499688"/>
    <lineage>
        <taxon>Bacteria</taxon>
        <taxon>Bacillati</taxon>
        <taxon>Bacillota</taxon>
        <taxon>Bacilli</taxon>
        <taxon>Bacillales</taxon>
        <taxon>Bacillaceae</taxon>
        <taxon>Neobacillus</taxon>
    </lineage>
</organism>
<evidence type="ECO:0000256" key="2">
    <source>
        <dbReference type="ARBA" id="ARBA00009298"/>
    </source>
</evidence>
<keyword evidence="5 7" id="KW-1133">Transmembrane helix</keyword>
<sequence length="232" mass="25470">MTELWQFINNDVLLKLTFSAIAGIGIGLERELKGKPLGVKTCFIISVMACLLTVVSYESAFLYSKPYSRPMDPGRIPSYIISGIGFLGAGVILRRSNEVISGLTTASLVLASAGIGITIGAGFYFEAITGVIFLIIGVKVLPTLFEKIGPKKLREKEIKVRLTIEKTTNLTDLLKEMKNNKLGVKHVKVKEEFEDIVISCIVITYKGVYTTDIYYVLKSLIGVIQVEVEAVD</sequence>
<evidence type="ECO:0000259" key="8">
    <source>
        <dbReference type="Pfam" id="PF02308"/>
    </source>
</evidence>
<evidence type="ECO:0000313" key="10">
    <source>
        <dbReference type="Proteomes" id="UP000199087"/>
    </source>
</evidence>
<keyword evidence="6 7" id="KW-0472">Membrane</keyword>
<gene>
    <name evidence="9" type="primary">sapB</name>
    <name evidence="9" type="ORF">BN000_01652</name>
</gene>
<keyword evidence="4 7" id="KW-0812">Transmembrane</keyword>
<evidence type="ECO:0000256" key="5">
    <source>
        <dbReference type="ARBA" id="ARBA00022989"/>
    </source>
</evidence>
<feature type="transmembrane region" description="Helical" evidence="7">
    <location>
        <begin position="100"/>
        <end position="121"/>
    </location>
</feature>
<dbReference type="InterPro" id="IPR003416">
    <property type="entry name" value="MgtC/SapB/SrpB/YhiD_fam"/>
</dbReference>
<dbReference type="STRING" id="1499688.BN000_01652"/>
<comment type="subcellular location">
    <subcellularLocation>
        <location evidence="1">Cell membrane</location>
        <topology evidence="1">Multi-pass membrane protein</topology>
    </subcellularLocation>
</comment>
<dbReference type="RefSeq" id="WP_090633035.1">
    <property type="nucleotide sequence ID" value="NZ_CVRB01000001.1"/>
</dbReference>
<dbReference type="PRINTS" id="PR01837">
    <property type="entry name" value="MGTCSAPBPROT"/>
</dbReference>
<dbReference type="InterPro" id="IPR049177">
    <property type="entry name" value="MgtC_SapB_SrpB_YhiD_N"/>
</dbReference>
<dbReference type="PANTHER" id="PTHR33778">
    <property type="entry name" value="PROTEIN MGTC"/>
    <property type="match status" value="1"/>
</dbReference>
<accession>A0A0U1NUK5</accession>
<dbReference type="AlphaFoldDB" id="A0A0U1NUK5"/>
<feature type="transmembrane region" description="Helical" evidence="7">
    <location>
        <begin position="76"/>
        <end position="93"/>
    </location>
</feature>
<proteinExistence type="inferred from homology"/>
<feature type="transmembrane region" description="Helical" evidence="7">
    <location>
        <begin position="127"/>
        <end position="145"/>
    </location>
</feature>
<feature type="transmembrane region" description="Helical" evidence="7">
    <location>
        <begin position="41"/>
        <end position="64"/>
    </location>
</feature>
<evidence type="ECO:0000256" key="7">
    <source>
        <dbReference type="SAM" id="Phobius"/>
    </source>
</evidence>
<feature type="domain" description="MgtC/SapB/SrpB/YhiD N-terminal" evidence="8">
    <location>
        <begin position="16"/>
        <end position="144"/>
    </location>
</feature>
<protein>
    <submittedName>
        <fullName evidence="9">MgtC/SapB transporter</fullName>
    </submittedName>
</protein>
<evidence type="ECO:0000256" key="4">
    <source>
        <dbReference type="ARBA" id="ARBA00022692"/>
    </source>
</evidence>
<dbReference type="PANTHER" id="PTHR33778:SF4">
    <property type="entry name" value="PROTEIN SAPB"/>
    <property type="match status" value="1"/>
</dbReference>
<evidence type="ECO:0000256" key="1">
    <source>
        <dbReference type="ARBA" id="ARBA00004651"/>
    </source>
</evidence>
<dbReference type="Proteomes" id="UP000199087">
    <property type="component" value="Unassembled WGS sequence"/>
</dbReference>
<reference evidence="10" key="1">
    <citation type="submission" date="2015-05" db="EMBL/GenBank/DDBJ databases">
        <authorList>
            <person name="Urmite Genomes"/>
        </authorList>
    </citation>
    <scope>NUCLEOTIDE SEQUENCE [LARGE SCALE GENOMIC DNA]</scope>
    <source>
        <strain evidence="10">LF1</strain>
    </source>
</reference>
<dbReference type="OrthoDB" id="9811198at2"/>
<dbReference type="EMBL" id="CVRB01000001">
    <property type="protein sequence ID" value="CRK81739.1"/>
    <property type="molecule type" value="Genomic_DNA"/>
</dbReference>
<dbReference type="Pfam" id="PF02308">
    <property type="entry name" value="MgtC"/>
    <property type="match status" value="1"/>
</dbReference>
<comment type="similarity">
    <text evidence="2">Belongs to the MgtC/SapB family.</text>
</comment>
<name>A0A0U1NUK5_9BACI</name>
<evidence type="ECO:0000256" key="3">
    <source>
        <dbReference type="ARBA" id="ARBA00022475"/>
    </source>
</evidence>
<keyword evidence="3" id="KW-1003">Cell membrane</keyword>
<evidence type="ECO:0000313" key="9">
    <source>
        <dbReference type="EMBL" id="CRK81739.1"/>
    </source>
</evidence>